<reference evidence="3" key="1">
    <citation type="journal article" date="2019" name="Int. J. Syst. Evol. Microbiol.">
        <title>The Global Catalogue of Microorganisms (GCM) 10K type strain sequencing project: providing services to taxonomists for standard genome sequencing and annotation.</title>
        <authorList>
            <consortium name="The Broad Institute Genomics Platform"/>
            <consortium name="The Broad Institute Genome Sequencing Center for Infectious Disease"/>
            <person name="Wu L."/>
            <person name="Ma J."/>
        </authorList>
    </citation>
    <scope>NUCLEOTIDE SEQUENCE [LARGE SCALE GENOMIC DNA]</scope>
    <source>
        <strain evidence="3">TISTR 1571</strain>
    </source>
</reference>
<evidence type="ECO:0000313" key="3">
    <source>
        <dbReference type="Proteomes" id="UP001597452"/>
    </source>
</evidence>
<organism evidence="2 3">
    <name type="scientific">Piscibacillus salipiscarius</name>
    <dbReference type="NCBI Taxonomy" id="299480"/>
    <lineage>
        <taxon>Bacteria</taxon>
        <taxon>Bacillati</taxon>
        <taxon>Bacillota</taxon>
        <taxon>Bacilli</taxon>
        <taxon>Bacillales</taxon>
        <taxon>Bacillaceae</taxon>
        <taxon>Piscibacillus</taxon>
    </lineage>
</organism>
<accession>A0ABW5Q780</accession>
<dbReference type="GO" id="GO:0016746">
    <property type="term" value="F:acyltransferase activity"/>
    <property type="evidence" value="ECO:0007669"/>
    <property type="project" value="UniProtKB-KW"/>
</dbReference>
<protein>
    <submittedName>
        <fullName evidence="2">GNAT family N-acetyltransferase</fullName>
        <ecNumber evidence="2">2.3.-.-</ecNumber>
    </submittedName>
</protein>
<evidence type="ECO:0000313" key="2">
    <source>
        <dbReference type="EMBL" id="MFD2637824.1"/>
    </source>
</evidence>
<dbReference type="PANTHER" id="PTHR43792">
    <property type="entry name" value="GNAT FAMILY, PUTATIVE (AFU_ORTHOLOGUE AFUA_3G00765)-RELATED-RELATED"/>
    <property type="match status" value="1"/>
</dbReference>
<feature type="domain" description="N-acetyltransferase" evidence="1">
    <location>
        <begin position="9"/>
        <end position="167"/>
    </location>
</feature>
<keyword evidence="2" id="KW-0808">Transferase</keyword>
<sequence length="167" mass="19417">MNMIETKRLYLRELSIEDLDDLSEILMDSETMQYYPQPFSKEKVKGWIQWNMESYHHHGHGLWGVALKNSDQLVGDCGITMQEIDGETVPEIGYHIHKDYWNKGYASEAALACKQYAFNKLGYDRVYSYTTLNNVPSQKVAEKIGMETYKVFEKNGEQQIAQVAYKK</sequence>
<proteinExistence type="predicted"/>
<dbReference type="EC" id="2.3.-.-" evidence="2"/>
<evidence type="ECO:0000259" key="1">
    <source>
        <dbReference type="PROSITE" id="PS51186"/>
    </source>
</evidence>
<dbReference type="PANTHER" id="PTHR43792:SF1">
    <property type="entry name" value="N-ACETYLTRANSFERASE DOMAIN-CONTAINING PROTEIN"/>
    <property type="match status" value="1"/>
</dbReference>
<gene>
    <name evidence="2" type="ORF">ACFSW4_02905</name>
</gene>
<keyword evidence="3" id="KW-1185">Reference proteome</keyword>
<dbReference type="Proteomes" id="UP001597452">
    <property type="component" value="Unassembled WGS sequence"/>
</dbReference>
<dbReference type="EMBL" id="JBHUMZ010000011">
    <property type="protein sequence ID" value="MFD2637824.1"/>
    <property type="molecule type" value="Genomic_DNA"/>
</dbReference>
<dbReference type="InterPro" id="IPR051531">
    <property type="entry name" value="N-acetyltransferase"/>
</dbReference>
<dbReference type="Pfam" id="PF13302">
    <property type="entry name" value="Acetyltransf_3"/>
    <property type="match status" value="1"/>
</dbReference>
<dbReference type="InterPro" id="IPR000182">
    <property type="entry name" value="GNAT_dom"/>
</dbReference>
<dbReference type="SUPFAM" id="SSF55729">
    <property type="entry name" value="Acyl-CoA N-acyltransferases (Nat)"/>
    <property type="match status" value="1"/>
</dbReference>
<dbReference type="InterPro" id="IPR016181">
    <property type="entry name" value="Acyl_CoA_acyltransferase"/>
</dbReference>
<dbReference type="RefSeq" id="WP_377327344.1">
    <property type="nucleotide sequence ID" value="NZ_JBHUMZ010000011.1"/>
</dbReference>
<keyword evidence="2" id="KW-0012">Acyltransferase</keyword>
<comment type="caution">
    <text evidence="2">The sequence shown here is derived from an EMBL/GenBank/DDBJ whole genome shotgun (WGS) entry which is preliminary data.</text>
</comment>
<dbReference type="Gene3D" id="3.40.630.30">
    <property type="match status" value="1"/>
</dbReference>
<name>A0ABW5Q780_9BACI</name>
<dbReference type="PROSITE" id="PS51186">
    <property type="entry name" value="GNAT"/>
    <property type="match status" value="1"/>
</dbReference>